<evidence type="ECO:0000313" key="5">
    <source>
        <dbReference type="EMBL" id="TDL95385.1"/>
    </source>
</evidence>
<protein>
    <submittedName>
        <fullName evidence="5">LysM peptidoglycan-binding domain-containing protein</fullName>
    </submittedName>
</protein>
<dbReference type="InterPro" id="IPR023346">
    <property type="entry name" value="Lysozyme-like_dom_sf"/>
</dbReference>
<dbReference type="AlphaFoldDB" id="A0A9Q8CJC4"/>
<dbReference type="PANTHER" id="PTHR33734:SF22">
    <property type="entry name" value="MEMBRANE-BOUND LYTIC MUREIN TRANSGLYCOSYLASE D"/>
    <property type="match status" value="1"/>
</dbReference>
<dbReference type="InterPro" id="IPR018392">
    <property type="entry name" value="LysM"/>
</dbReference>
<dbReference type="GO" id="GO:0008932">
    <property type="term" value="F:lytic endotransglycosylase activity"/>
    <property type="evidence" value="ECO:0007669"/>
    <property type="project" value="TreeGrafter"/>
</dbReference>
<dbReference type="Pfam" id="PF01476">
    <property type="entry name" value="LysM"/>
    <property type="match status" value="2"/>
</dbReference>
<dbReference type="Pfam" id="PF06737">
    <property type="entry name" value="Transglycosylas"/>
    <property type="match status" value="1"/>
</dbReference>
<feature type="chain" id="PRO_5040145858" evidence="3">
    <location>
        <begin position="24"/>
        <end position="275"/>
    </location>
</feature>
<dbReference type="SMART" id="SM00257">
    <property type="entry name" value="LysM"/>
    <property type="match status" value="2"/>
</dbReference>
<evidence type="ECO:0000313" key="6">
    <source>
        <dbReference type="Proteomes" id="UP000295280"/>
    </source>
</evidence>
<dbReference type="SUPFAM" id="SSF53955">
    <property type="entry name" value="Lysozyme-like"/>
    <property type="match status" value="1"/>
</dbReference>
<dbReference type="Proteomes" id="UP000295280">
    <property type="component" value="Unassembled WGS sequence"/>
</dbReference>
<feature type="signal peptide" evidence="3">
    <location>
        <begin position="1"/>
        <end position="23"/>
    </location>
</feature>
<organism evidence="5 6">
    <name type="scientific">Macrococcus carouselicus</name>
    <dbReference type="NCBI Taxonomy" id="69969"/>
    <lineage>
        <taxon>Bacteria</taxon>
        <taxon>Bacillati</taxon>
        <taxon>Bacillota</taxon>
        <taxon>Bacilli</taxon>
        <taxon>Bacillales</taxon>
        <taxon>Staphylococcaceae</taxon>
        <taxon>Macrococcus</taxon>
    </lineage>
</organism>
<dbReference type="Gene3D" id="3.10.350.10">
    <property type="entry name" value="LysM domain"/>
    <property type="match status" value="2"/>
</dbReference>
<dbReference type="InterPro" id="IPR010618">
    <property type="entry name" value="RPF"/>
</dbReference>
<proteinExistence type="predicted"/>
<keyword evidence="6" id="KW-1185">Reference proteome</keyword>
<keyword evidence="2" id="KW-0326">Glycosidase</keyword>
<dbReference type="GO" id="GO:0016798">
    <property type="term" value="F:hydrolase activity, acting on glycosyl bonds"/>
    <property type="evidence" value="ECO:0007669"/>
    <property type="project" value="UniProtKB-KW"/>
</dbReference>
<dbReference type="CDD" id="cd00118">
    <property type="entry name" value="LysM"/>
    <property type="match status" value="2"/>
</dbReference>
<keyword evidence="3" id="KW-0732">Signal</keyword>
<feature type="domain" description="LysM" evidence="4">
    <location>
        <begin position="81"/>
        <end position="124"/>
    </location>
</feature>
<name>A0A9Q8CJC4_9STAP</name>
<evidence type="ECO:0000256" key="1">
    <source>
        <dbReference type="ARBA" id="ARBA00022801"/>
    </source>
</evidence>
<dbReference type="PROSITE" id="PS51782">
    <property type="entry name" value="LYSM"/>
    <property type="match status" value="2"/>
</dbReference>
<gene>
    <name evidence="5" type="ORF">ERX40_10405</name>
</gene>
<dbReference type="PANTHER" id="PTHR33734">
    <property type="entry name" value="LYSM DOMAIN-CONTAINING GPI-ANCHORED PROTEIN 2"/>
    <property type="match status" value="1"/>
</dbReference>
<dbReference type="SUPFAM" id="SSF54106">
    <property type="entry name" value="LysM domain"/>
    <property type="match status" value="2"/>
</dbReference>
<reference evidence="5 6" key="1">
    <citation type="submission" date="2019-01" db="EMBL/GenBank/DDBJ databases">
        <title>Draft genome sequences of the type strains of six Macrococcus species.</title>
        <authorList>
            <person name="Mazhar S."/>
            <person name="Altermann E."/>
            <person name="Hill C."/>
            <person name="Mcauliffe O."/>
        </authorList>
    </citation>
    <scope>NUCLEOTIDE SEQUENCE [LARGE SCALE GENOMIC DNA]</scope>
    <source>
        <strain evidence="5 6">ATCC 51828</strain>
    </source>
</reference>
<evidence type="ECO:0000256" key="2">
    <source>
        <dbReference type="ARBA" id="ARBA00023295"/>
    </source>
</evidence>
<comment type="caution">
    <text evidence="5">The sequence shown here is derived from an EMBL/GenBank/DDBJ whole genome shotgun (WGS) entry which is preliminary data.</text>
</comment>
<dbReference type="EMBL" id="SCWD01000007">
    <property type="protein sequence ID" value="TDL95385.1"/>
    <property type="molecule type" value="Genomic_DNA"/>
</dbReference>
<dbReference type="OrthoDB" id="9798935at2"/>
<keyword evidence="1" id="KW-0378">Hydrolase</keyword>
<dbReference type="InterPro" id="IPR036779">
    <property type="entry name" value="LysM_dom_sf"/>
</dbReference>
<dbReference type="Gene3D" id="1.10.530.10">
    <property type="match status" value="1"/>
</dbReference>
<dbReference type="CDD" id="cd13925">
    <property type="entry name" value="RPF"/>
    <property type="match status" value="1"/>
</dbReference>
<sequence>MKKALAVTTAVAAAGSFAATADAAEYTVNSGDTLWNISQQYGTSVASIKAENGLSSDLIFPKQVLKVNEKAAPSKGPAQTTVYNIVAGDTLGQIAAKFNVTVAQLKAWNNLSSDLIIAGKTLYVSGPSASVQQPAVHYNTPVQQAPVQKTAPVKTYQAPVQQAPVQKAAPVKTYQAPVQQQTYQAPKAATTQTAATHTGGANWAALAACESGGNPSIVDASGTYHGLYQFDAQTWRSVGGSGVASQASAAEQTMRAKILYSQRGSQPWPVCGARL</sequence>
<feature type="domain" description="LysM" evidence="4">
    <location>
        <begin position="24"/>
        <end position="67"/>
    </location>
</feature>
<evidence type="ECO:0000259" key="4">
    <source>
        <dbReference type="PROSITE" id="PS51782"/>
    </source>
</evidence>
<dbReference type="RefSeq" id="WP_133418429.1">
    <property type="nucleotide sequence ID" value="NZ_SCWD01000007.1"/>
</dbReference>
<accession>A0A9Q8CJC4</accession>
<evidence type="ECO:0000256" key="3">
    <source>
        <dbReference type="SAM" id="SignalP"/>
    </source>
</evidence>